<dbReference type="Proteomes" id="UP000646365">
    <property type="component" value="Unassembled WGS sequence"/>
</dbReference>
<dbReference type="SFLD" id="SFLDS00003">
    <property type="entry name" value="Haloacid_Dehalogenase"/>
    <property type="match status" value="1"/>
</dbReference>
<evidence type="ECO:0008006" key="3">
    <source>
        <dbReference type="Google" id="ProtNLM"/>
    </source>
</evidence>
<organism evidence="1 2">
    <name type="scientific">Aliidongia dinghuensis</name>
    <dbReference type="NCBI Taxonomy" id="1867774"/>
    <lineage>
        <taxon>Bacteria</taxon>
        <taxon>Pseudomonadati</taxon>
        <taxon>Pseudomonadota</taxon>
        <taxon>Alphaproteobacteria</taxon>
        <taxon>Rhodospirillales</taxon>
        <taxon>Dongiaceae</taxon>
        <taxon>Aliidongia</taxon>
    </lineage>
</organism>
<protein>
    <recommendedName>
        <fullName evidence="3">HAD family phosphatase</fullName>
    </recommendedName>
</protein>
<dbReference type="InterPro" id="IPR006439">
    <property type="entry name" value="HAD-SF_hydro_IA"/>
</dbReference>
<dbReference type="PANTHER" id="PTHR43611">
    <property type="entry name" value="ALPHA-D-GLUCOSE 1-PHOSPHATE PHOSPHATASE"/>
    <property type="match status" value="1"/>
</dbReference>
<keyword evidence="2" id="KW-1185">Reference proteome</keyword>
<dbReference type="PANTHER" id="PTHR43611:SF3">
    <property type="entry name" value="FLAVIN MONONUCLEOTIDE HYDROLASE 1, CHLOROPLATIC"/>
    <property type="match status" value="1"/>
</dbReference>
<dbReference type="Pfam" id="PF00702">
    <property type="entry name" value="Hydrolase"/>
    <property type="match status" value="1"/>
</dbReference>
<name>A0A8J2YYG5_9PROT</name>
<sequence length="204" mass="22207">MASRTPIFILDVGGVLLRHDNEILYDRLAARCADPFAARSQLAASVHDQVIGSGHMSVADLHGTLVAEYGLAATYDAFLVLWSSHFSAMPEMEPVMRALTARHRVVLFSNTNAAHWAHVTAYYPILSYARCAYLSFELGLVKPDPTAYRRVLTLEQCAAEDVVFVDDRAENVAAATALGMDGIVFTDAMTFGAALADRGIRLDS</sequence>
<dbReference type="InterPro" id="IPR036412">
    <property type="entry name" value="HAD-like_sf"/>
</dbReference>
<dbReference type="EMBL" id="BMJQ01000017">
    <property type="protein sequence ID" value="GGF40833.1"/>
    <property type="molecule type" value="Genomic_DNA"/>
</dbReference>
<accession>A0A8J2YYG5</accession>
<dbReference type="Gene3D" id="1.10.150.240">
    <property type="entry name" value="Putative phosphatase, domain 2"/>
    <property type="match status" value="1"/>
</dbReference>
<gene>
    <name evidence="1" type="ORF">GCM10011611_54080</name>
</gene>
<dbReference type="SUPFAM" id="SSF56784">
    <property type="entry name" value="HAD-like"/>
    <property type="match status" value="1"/>
</dbReference>
<evidence type="ECO:0000313" key="1">
    <source>
        <dbReference type="EMBL" id="GGF40833.1"/>
    </source>
</evidence>
<evidence type="ECO:0000313" key="2">
    <source>
        <dbReference type="Proteomes" id="UP000646365"/>
    </source>
</evidence>
<dbReference type="Gene3D" id="3.40.50.1000">
    <property type="entry name" value="HAD superfamily/HAD-like"/>
    <property type="match status" value="1"/>
</dbReference>
<dbReference type="SFLD" id="SFLDG01129">
    <property type="entry name" value="C1.5:_HAD__Beta-PGM__Phosphata"/>
    <property type="match status" value="1"/>
</dbReference>
<dbReference type="NCBIfam" id="TIGR01509">
    <property type="entry name" value="HAD-SF-IA-v3"/>
    <property type="match status" value="1"/>
</dbReference>
<reference evidence="1" key="1">
    <citation type="journal article" date="2014" name="Int. J. Syst. Evol. Microbiol.">
        <title>Complete genome sequence of Corynebacterium casei LMG S-19264T (=DSM 44701T), isolated from a smear-ripened cheese.</title>
        <authorList>
            <consortium name="US DOE Joint Genome Institute (JGI-PGF)"/>
            <person name="Walter F."/>
            <person name="Albersmeier A."/>
            <person name="Kalinowski J."/>
            <person name="Ruckert C."/>
        </authorList>
    </citation>
    <scope>NUCLEOTIDE SEQUENCE</scope>
    <source>
        <strain evidence="1">CGMCC 1.15725</strain>
    </source>
</reference>
<dbReference type="InterPro" id="IPR023198">
    <property type="entry name" value="PGP-like_dom2"/>
</dbReference>
<dbReference type="AlphaFoldDB" id="A0A8J2YYG5"/>
<dbReference type="InterPro" id="IPR023214">
    <property type="entry name" value="HAD_sf"/>
</dbReference>
<comment type="caution">
    <text evidence="1">The sequence shown here is derived from an EMBL/GenBank/DDBJ whole genome shotgun (WGS) entry which is preliminary data.</text>
</comment>
<dbReference type="RefSeq" id="WP_189051292.1">
    <property type="nucleotide sequence ID" value="NZ_BMJQ01000017.1"/>
</dbReference>
<reference evidence="1" key="2">
    <citation type="submission" date="2020-09" db="EMBL/GenBank/DDBJ databases">
        <authorList>
            <person name="Sun Q."/>
            <person name="Zhou Y."/>
        </authorList>
    </citation>
    <scope>NUCLEOTIDE SEQUENCE</scope>
    <source>
        <strain evidence="1">CGMCC 1.15725</strain>
    </source>
</reference>
<proteinExistence type="predicted"/>